<dbReference type="InterPro" id="IPR055128">
    <property type="entry name" value="HypF_C_2"/>
</dbReference>
<dbReference type="SUPFAM" id="SSF55821">
    <property type="entry name" value="YrdC/RibB"/>
    <property type="match status" value="1"/>
</dbReference>
<evidence type="ECO:0000256" key="1">
    <source>
        <dbReference type="SAM" id="MobiDB-lite"/>
    </source>
</evidence>
<dbReference type="Pfam" id="PF22521">
    <property type="entry name" value="HypF_C_2"/>
    <property type="match status" value="1"/>
</dbReference>
<keyword evidence="4" id="KW-1185">Reference proteome</keyword>
<organism evidence="3 4">
    <name type="scientific">Chitinilyticum piscinae</name>
    <dbReference type="NCBI Taxonomy" id="2866724"/>
    <lineage>
        <taxon>Bacteria</taxon>
        <taxon>Pseudomonadati</taxon>
        <taxon>Pseudomonadota</taxon>
        <taxon>Betaproteobacteria</taxon>
        <taxon>Neisseriales</taxon>
        <taxon>Chitinibacteraceae</taxon>
        <taxon>Chitinilyticum</taxon>
    </lineage>
</organism>
<dbReference type="Gene3D" id="3.30.110.120">
    <property type="match status" value="1"/>
</dbReference>
<dbReference type="Gene3D" id="3.90.870.30">
    <property type="match status" value="1"/>
</dbReference>
<comment type="caution">
    <text evidence="3">The sequence shown here is derived from an EMBL/GenBank/DDBJ whole genome shotgun (WGS) entry which is preliminary data.</text>
</comment>
<gene>
    <name evidence="3" type="ORF">INR99_05370</name>
</gene>
<dbReference type="Pfam" id="PF01300">
    <property type="entry name" value="Sua5_yciO_yrdC"/>
    <property type="match status" value="1"/>
</dbReference>
<dbReference type="InterPro" id="IPR006070">
    <property type="entry name" value="Sua5-like_dom"/>
</dbReference>
<evidence type="ECO:0000259" key="2">
    <source>
        <dbReference type="PROSITE" id="PS51163"/>
    </source>
</evidence>
<dbReference type="GO" id="GO:0003725">
    <property type="term" value="F:double-stranded RNA binding"/>
    <property type="evidence" value="ECO:0007669"/>
    <property type="project" value="InterPro"/>
</dbReference>
<dbReference type="Gene3D" id="3.30.420.40">
    <property type="match status" value="1"/>
</dbReference>
<dbReference type="InterPro" id="IPR017945">
    <property type="entry name" value="DHBP_synth_RibB-like_a/b_dom"/>
</dbReference>
<accession>A0A8J7FIG1</accession>
<dbReference type="GO" id="GO:0016743">
    <property type="term" value="F:carboxyl- or carbamoyltransferase activity"/>
    <property type="evidence" value="ECO:0007669"/>
    <property type="project" value="TreeGrafter"/>
</dbReference>
<dbReference type="AlphaFoldDB" id="A0A8J7FIG1"/>
<dbReference type="GO" id="GO:0008270">
    <property type="term" value="F:zinc ion binding"/>
    <property type="evidence" value="ECO:0007669"/>
    <property type="project" value="InterPro"/>
</dbReference>
<dbReference type="EMBL" id="JADFUA010000002">
    <property type="protein sequence ID" value="MBE9608775.1"/>
    <property type="molecule type" value="Genomic_DNA"/>
</dbReference>
<dbReference type="InterPro" id="IPR011125">
    <property type="entry name" value="Znf_HypF"/>
</dbReference>
<dbReference type="PROSITE" id="PS51163">
    <property type="entry name" value="YRDC"/>
    <property type="match status" value="1"/>
</dbReference>
<dbReference type="Pfam" id="PF07503">
    <property type="entry name" value="zf-HYPF"/>
    <property type="match status" value="1"/>
</dbReference>
<evidence type="ECO:0000313" key="3">
    <source>
        <dbReference type="EMBL" id="MBE9608775.1"/>
    </source>
</evidence>
<proteinExistence type="predicted"/>
<dbReference type="PANTHER" id="PTHR42959:SF1">
    <property type="entry name" value="CARBAMOYLTRANSFERASE HYPF"/>
    <property type="match status" value="1"/>
</dbReference>
<protein>
    <submittedName>
        <fullName evidence="3">Sua5/YciO/YrdC/YwlC family protein</fullName>
    </submittedName>
</protein>
<feature type="region of interest" description="Disordered" evidence="1">
    <location>
        <begin position="305"/>
        <end position="324"/>
    </location>
</feature>
<dbReference type="InterPro" id="IPR051060">
    <property type="entry name" value="Carbamoyltrans_HypF-like"/>
</dbReference>
<reference evidence="3 4" key="1">
    <citation type="submission" date="2020-10" db="EMBL/GenBank/DDBJ databases">
        <title>The genome sequence of Chitinilyticum litopenaei 4Y14.</title>
        <authorList>
            <person name="Liu Y."/>
        </authorList>
    </citation>
    <scope>NUCLEOTIDE SEQUENCE [LARGE SCALE GENOMIC DNA]</scope>
    <source>
        <strain evidence="3 4">4Y14</strain>
    </source>
</reference>
<dbReference type="RefSeq" id="WP_194115299.1">
    <property type="nucleotide sequence ID" value="NZ_JADFUA010000002.1"/>
</dbReference>
<feature type="domain" description="YrdC-like" evidence="2">
    <location>
        <begin position="112"/>
        <end position="312"/>
    </location>
</feature>
<dbReference type="PANTHER" id="PTHR42959">
    <property type="entry name" value="CARBAMOYLTRANSFERASE"/>
    <property type="match status" value="1"/>
</dbReference>
<evidence type="ECO:0000313" key="4">
    <source>
        <dbReference type="Proteomes" id="UP000604481"/>
    </source>
</evidence>
<name>A0A8J7FIG1_9NEIS</name>
<sequence length="574" mass="60768">MAAPANAAPYSPTTRNSGTASAAATCHACLTELCTPGSRRWQYPFTACRDCAGAAVQDSHKASCAACRAEAANPADRHFQTDPRCAQCGPLLDLQLANGASIACDRPGQNGSYAVAATLALLRNGGIVAIKDGSGFELCCDARNPVAIARLREQLGVRNRPLAIMAANSASLAGEVQLTDTEIHWLNAPLRPIVQLERLPGSWLPHTLAPGLATLRVMLPQHALHYLLFHLAAGSPAGTGWLDKPQEMLLVMHGARSGDGAGHADNVLAREQLGRIADAFLLHDWPYPLLGAADELRIRRDGSTHYLRSNTSPPPAATQTPTAAPAATAAEIDLILREHRHYGPVLGLVLGSYGAGNPDLGGTQLLRMDHGRIQSLGQLAGLPLAGADVVEQEPWRLAAALLHQLQLGAEIPQRFAAAVGHELVSIRLDRDQTLPHSHQLGALLDAVAVLLGLGLQQRDAGELLQKLESLAEPSAALTAGWHIDAGNTLDFRPLFTRLLAAQDAKTGSSLLHATLAAGLSAWAAVTARAEGLDTIVLAGQCWHDRHLEEAVIEHLRDAGFNVLYPHVSVYGQPA</sequence>
<dbReference type="Proteomes" id="UP000604481">
    <property type="component" value="Unassembled WGS sequence"/>
</dbReference>
<dbReference type="GO" id="GO:0051604">
    <property type="term" value="P:protein maturation"/>
    <property type="evidence" value="ECO:0007669"/>
    <property type="project" value="TreeGrafter"/>
</dbReference>